<sequence length="101" mass="10569">MLLPVLLLPSDDLDFLCSSSLGVLVLESDDMDFLCSSSPALLLLPSSLASLPFTTVHSSLYASLTTSSDSSSSSSGMSSYSPASFELRLGVWIGRGPGCSW</sequence>
<reference evidence="1" key="1">
    <citation type="submission" date="2014-09" db="EMBL/GenBank/DDBJ databases">
        <authorList>
            <person name="Magalhaes I.L.F."/>
            <person name="Oliveira U."/>
            <person name="Santos F.R."/>
            <person name="Vidigal T.H.D.A."/>
            <person name="Brescovit A.D."/>
            <person name="Santos A.J."/>
        </authorList>
    </citation>
    <scope>NUCLEOTIDE SEQUENCE</scope>
    <source>
        <tissue evidence="1">Shoot tissue taken approximately 20 cm above the soil surface</tissue>
    </source>
</reference>
<evidence type="ECO:0000313" key="1">
    <source>
        <dbReference type="EMBL" id="JAE25365.1"/>
    </source>
</evidence>
<protein>
    <submittedName>
        <fullName evidence="1">Uncharacterized protein</fullName>
    </submittedName>
</protein>
<proteinExistence type="predicted"/>
<name>A0A0A9GJQ2_ARUDO</name>
<dbReference type="AlphaFoldDB" id="A0A0A9GJQ2"/>
<dbReference type="EMBL" id="GBRH01172531">
    <property type="protein sequence ID" value="JAE25365.1"/>
    <property type="molecule type" value="Transcribed_RNA"/>
</dbReference>
<reference evidence="1" key="2">
    <citation type="journal article" date="2015" name="Data Brief">
        <title>Shoot transcriptome of the giant reed, Arundo donax.</title>
        <authorList>
            <person name="Barrero R.A."/>
            <person name="Guerrero F.D."/>
            <person name="Moolhuijzen P."/>
            <person name="Goolsby J.A."/>
            <person name="Tidwell J."/>
            <person name="Bellgard S.E."/>
            <person name="Bellgard M.I."/>
        </authorList>
    </citation>
    <scope>NUCLEOTIDE SEQUENCE</scope>
    <source>
        <tissue evidence="1">Shoot tissue taken approximately 20 cm above the soil surface</tissue>
    </source>
</reference>
<accession>A0A0A9GJQ2</accession>
<organism evidence="1">
    <name type="scientific">Arundo donax</name>
    <name type="common">Giant reed</name>
    <name type="synonym">Donax arundinaceus</name>
    <dbReference type="NCBI Taxonomy" id="35708"/>
    <lineage>
        <taxon>Eukaryota</taxon>
        <taxon>Viridiplantae</taxon>
        <taxon>Streptophyta</taxon>
        <taxon>Embryophyta</taxon>
        <taxon>Tracheophyta</taxon>
        <taxon>Spermatophyta</taxon>
        <taxon>Magnoliopsida</taxon>
        <taxon>Liliopsida</taxon>
        <taxon>Poales</taxon>
        <taxon>Poaceae</taxon>
        <taxon>PACMAD clade</taxon>
        <taxon>Arundinoideae</taxon>
        <taxon>Arundineae</taxon>
        <taxon>Arundo</taxon>
    </lineage>
</organism>